<evidence type="ECO:0000313" key="1">
    <source>
        <dbReference type="EMBL" id="VFK19584.1"/>
    </source>
</evidence>
<dbReference type="EMBL" id="CAADFN010000060">
    <property type="protein sequence ID" value="VFK19584.1"/>
    <property type="molecule type" value="Genomic_DNA"/>
</dbReference>
<sequence length="80" mass="8825">MFSAITSIVSAPWCSRFKRRYEPVEIRTETMPVVAVTYGLPRGIGKTEGPGRSSACPETYPLSVLARNANMFLASEKQKS</sequence>
<reference evidence="1" key="1">
    <citation type="submission" date="2019-02" db="EMBL/GenBank/DDBJ databases">
        <authorList>
            <person name="Gruber-Vodicka R. H."/>
            <person name="Seah K. B. B."/>
        </authorList>
    </citation>
    <scope>NUCLEOTIDE SEQUENCE</scope>
    <source>
        <strain evidence="1">BECK_BY7</strain>
    </source>
</reference>
<proteinExistence type="predicted"/>
<accession>A0A450WRG7</accession>
<dbReference type="AlphaFoldDB" id="A0A450WRG7"/>
<gene>
    <name evidence="1" type="ORF">BECKLFY1418C_GA0070996_10603</name>
</gene>
<organism evidence="1">
    <name type="scientific">Candidatus Kentrum sp. LFY</name>
    <dbReference type="NCBI Taxonomy" id="2126342"/>
    <lineage>
        <taxon>Bacteria</taxon>
        <taxon>Pseudomonadati</taxon>
        <taxon>Pseudomonadota</taxon>
        <taxon>Gammaproteobacteria</taxon>
        <taxon>Candidatus Kentrum</taxon>
    </lineage>
</organism>
<protein>
    <submittedName>
        <fullName evidence="1">Uncharacterized protein</fullName>
    </submittedName>
</protein>
<name>A0A450WRG7_9GAMM</name>